<dbReference type="AlphaFoldDB" id="A0AAQ3JSQ2"/>
<dbReference type="Pfam" id="PF02450">
    <property type="entry name" value="LCAT"/>
    <property type="match status" value="1"/>
</dbReference>
<dbReference type="EMBL" id="CP136890">
    <property type="protein sequence ID" value="WOK95599.1"/>
    <property type="molecule type" value="Genomic_DNA"/>
</dbReference>
<keyword evidence="2" id="KW-1185">Reference proteome</keyword>
<dbReference type="InterPro" id="IPR003386">
    <property type="entry name" value="LACT/PDAT_acylTrfase"/>
</dbReference>
<name>A0AAQ3JSQ2_9LILI</name>
<organism evidence="1 2">
    <name type="scientific">Canna indica</name>
    <name type="common">Indian-shot</name>
    <dbReference type="NCBI Taxonomy" id="4628"/>
    <lineage>
        <taxon>Eukaryota</taxon>
        <taxon>Viridiplantae</taxon>
        <taxon>Streptophyta</taxon>
        <taxon>Embryophyta</taxon>
        <taxon>Tracheophyta</taxon>
        <taxon>Spermatophyta</taxon>
        <taxon>Magnoliopsida</taxon>
        <taxon>Liliopsida</taxon>
        <taxon>Zingiberales</taxon>
        <taxon>Cannaceae</taxon>
        <taxon>Canna</taxon>
    </lineage>
</organism>
<accession>A0AAQ3JSQ2</accession>
<sequence>MAAGDLHPLILVPGQSGNQLEARLTEAYQPSTPACRTPHGDDWFRIWMDRSLLLDSAGQLCFAEQLSLVYDADDDDYRNVPGVETRVPFFGSTLGLRFLDPDHKDSSLCMDTLVKSLEEIGYDDGLNLFGAPYDFRYGLAGQGHPSKVATQYLEDLKELIEKASKMNGDKPVIILTHSLGGLLTLHLLNRNLPQWRQKFIKRFIALSAPWGGIVMEMLIFTCGDTMGMPSVNPLIIREQFRRTESNLWLLPFPSVFGDRPLAITKDRNYSAANMAEFLQAIGFEEGAKPYESRVLPLLEEMALPGVPVTCIAGVRVRTPETLVYNGGGKFDEAPELVYGDGDGLVNLESLLALESQWSNSPEQELKVIKIPNATHSGILMEEFAVREVIKEVLDANSFL</sequence>
<dbReference type="GO" id="GO:0006629">
    <property type="term" value="P:lipid metabolic process"/>
    <property type="evidence" value="ECO:0007669"/>
    <property type="project" value="InterPro"/>
</dbReference>
<evidence type="ECO:0000313" key="1">
    <source>
        <dbReference type="EMBL" id="WOK95599.1"/>
    </source>
</evidence>
<dbReference type="SUPFAM" id="SSF53474">
    <property type="entry name" value="alpha/beta-Hydrolases"/>
    <property type="match status" value="1"/>
</dbReference>
<reference evidence="1 2" key="1">
    <citation type="submission" date="2023-10" db="EMBL/GenBank/DDBJ databases">
        <title>Chromosome-scale genome assembly provides insights into flower coloration mechanisms of Canna indica.</title>
        <authorList>
            <person name="Li C."/>
        </authorList>
    </citation>
    <scope>NUCLEOTIDE SEQUENCE [LARGE SCALE GENOMIC DNA]</scope>
    <source>
        <tissue evidence="1">Flower</tissue>
    </source>
</reference>
<dbReference type="InterPro" id="IPR029058">
    <property type="entry name" value="AB_hydrolase_fold"/>
</dbReference>
<proteinExistence type="predicted"/>
<dbReference type="PANTHER" id="PTHR11440">
    <property type="entry name" value="LECITHIN-CHOLESTEROL ACYLTRANSFERASE-RELATED"/>
    <property type="match status" value="1"/>
</dbReference>
<dbReference type="GO" id="GO:0008374">
    <property type="term" value="F:O-acyltransferase activity"/>
    <property type="evidence" value="ECO:0007669"/>
    <property type="project" value="InterPro"/>
</dbReference>
<evidence type="ECO:0000313" key="2">
    <source>
        <dbReference type="Proteomes" id="UP001327560"/>
    </source>
</evidence>
<protein>
    <recommendedName>
        <fullName evidence="3">Lecithin-cholesterol acyltransferase-like 1</fullName>
    </recommendedName>
</protein>
<dbReference type="Gene3D" id="3.40.50.1820">
    <property type="entry name" value="alpha/beta hydrolase"/>
    <property type="match status" value="1"/>
</dbReference>
<evidence type="ECO:0008006" key="3">
    <source>
        <dbReference type="Google" id="ProtNLM"/>
    </source>
</evidence>
<dbReference type="Proteomes" id="UP001327560">
    <property type="component" value="Chromosome 1"/>
</dbReference>
<gene>
    <name evidence="1" type="ORF">Cni_G04306</name>
</gene>